<dbReference type="EMBL" id="AP022873">
    <property type="protein sequence ID" value="BCB96346.1"/>
    <property type="molecule type" value="Genomic_DNA"/>
</dbReference>
<name>A0A7G1H323_9BACT</name>
<accession>A0A7G1H323</accession>
<organism evidence="2 3">
    <name type="scientific">Dissulfurispira thermophila</name>
    <dbReference type="NCBI Taxonomy" id="2715679"/>
    <lineage>
        <taxon>Bacteria</taxon>
        <taxon>Pseudomonadati</taxon>
        <taxon>Nitrospirota</taxon>
        <taxon>Thermodesulfovibrionia</taxon>
        <taxon>Thermodesulfovibrionales</taxon>
        <taxon>Dissulfurispiraceae</taxon>
        <taxon>Dissulfurispira</taxon>
    </lineage>
</organism>
<dbReference type="KEGG" id="dtp:JZK55_12680"/>
<reference evidence="2 3" key="1">
    <citation type="submission" date="2020-03" db="EMBL/GenBank/DDBJ databases">
        <title>Complete genome sequences of two sulfur-disproportionating bacterial strains T55J and Mzg5.</title>
        <authorList>
            <person name="Umezawa K."/>
            <person name="Kojima H."/>
            <person name="Kato Y."/>
            <person name="Fukui M."/>
        </authorList>
    </citation>
    <scope>NUCLEOTIDE SEQUENCE [LARGE SCALE GENOMIC DNA]</scope>
    <source>
        <strain evidence="2 3">T55J</strain>
    </source>
</reference>
<dbReference type="Proteomes" id="UP000516360">
    <property type="component" value="Chromosome"/>
</dbReference>
<feature type="domain" description="HepT-like" evidence="1">
    <location>
        <begin position="48"/>
        <end position="155"/>
    </location>
</feature>
<dbReference type="AlphaFoldDB" id="A0A7G1H323"/>
<evidence type="ECO:0000313" key="3">
    <source>
        <dbReference type="Proteomes" id="UP000516360"/>
    </source>
</evidence>
<dbReference type="InterPro" id="IPR048769">
    <property type="entry name" value="HepT-like_dom"/>
</dbReference>
<dbReference type="RefSeq" id="WP_203471551.1">
    <property type="nucleotide sequence ID" value="NZ_AP022873.1"/>
</dbReference>
<evidence type="ECO:0000313" key="2">
    <source>
        <dbReference type="EMBL" id="BCB96346.1"/>
    </source>
</evidence>
<evidence type="ECO:0000259" key="1">
    <source>
        <dbReference type="Pfam" id="PF20797"/>
    </source>
</evidence>
<keyword evidence="3" id="KW-1185">Reference proteome</keyword>
<proteinExistence type="predicted"/>
<gene>
    <name evidence="2" type="ORF">JZK55_12680</name>
</gene>
<dbReference type="Pfam" id="PF20797">
    <property type="entry name" value="HepT-like_2"/>
    <property type="match status" value="1"/>
</dbReference>
<protein>
    <recommendedName>
        <fullName evidence="1">HepT-like domain-containing protein</fullName>
    </recommendedName>
</protein>
<sequence length="161" mass="18981">MKRQRIPDLISEIKDEFNIIGILVSDIKETSNELPKSQKKKRIYEESLALKLHNFYTGCERIFQKIADDINGGVPHSIDWHKRLLKSMSLEIEKIRPSVISKETAKALEEYLAFRHVVRNIYGFEIDSERLHRLIEKLDGTYKMMKKEIDAFVDFLRELSE</sequence>